<comment type="similarity">
    <text evidence="1">Belongs to the protein-tyrosine phosphatase family. Non-receptor class subfamily.</text>
</comment>
<dbReference type="OrthoDB" id="10253954at2759"/>
<dbReference type="AlphaFoldDB" id="A0A0D6EPI1"/>
<dbReference type="InterPro" id="IPR000387">
    <property type="entry name" value="Tyr_Pase_dom"/>
</dbReference>
<dbReference type="PROSITE" id="PS50056">
    <property type="entry name" value="TYR_PHOSPHATASE_2"/>
    <property type="match status" value="1"/>
</dbReference>
<evidence type="ECO:0000256" key="1">
    <source>
        <dbReference type="ARBA" id="ARBA00009649"/>
    </source>
</evidence>
<dbReference type="SMART" id="SM00404">
    <property type="entry name" value="PTPc_motif"/>
    <property type="match status" value="1"/>
</dbReference>
<dbReference type="InterPro" id="IPR050348">
    <property type="entry name" value="Protein-Tyr_Phosphatase"/>
</dbReference>
<dbReference type="EMBL" id="CENE01000018">
    <property type="protein sequence ID" value="CEQ41844.1"/>
    <property type="molecule type" value="Genomic_DNA"/>
</dbReference>
<proteinExistence type="inferred from homology"/>
<keyword evidence="5" id="KW-1185">Reference proteome</keyword>
<gene>
    <name evidence="4" type="primary">SPOSA6832_03595</name>
</gene>
<name>A0A0D6EPI1_SPOSA</name>
<dbReference type="SUPFAM" id="SSF52799">
    <property type="entry name" value="(Phosphotyrosine protein) phosphatases II"/>
    <property type="match status" value="1"/>
</dbReference>
<dbReference type="PRINTS" id="PR00700">
    <property type="entry name" value="PRTYPHPHTASE"/>
</dbReference>
<organism evidence="4 5">
    <name type="scientific">Sporidiobolus salmonicolor</name>
    <name type="common">Yeast-like fungus</name>
    <name type="synonym">Sporobolomyces salmonicolor</name>
    <dbReference type="NCBI Taxonomy" id="5005"/>
    <lineage>
        <taxon>Eukaryota</taxon>
        <taxon>Fungi</taxon>
        <taxon>Dikarya</taxon>
        <taxon>Basidiomycota</taxon>
        <taxon>Pucciniomycotina</taxon>
        <taxon>Microbotryomycetes</taxon>
        <taxon>Sporidiobolales</taxon>
        <taxon>Sporidiobolaceae</taxon>
        <taxon>Sporobolomyces</taxon>
    </lineage>
</organism>
<feature type="domain" description="Tyrosine-protein phosphatase" evidence="2">
    <location>
        <begin position="83"/>
        <end position="387"/>
    </location>
</feature>
<dbReference type="InterPro" id="IPR016130">
    <property type="entry name" value="Tyr_Pase_AS"/>
</dbReference>
<dbReference type="InterPro" id="IPR000242">
    <property type="entry name" value="PTP_cat"/>
</dbReference>
<sequence>MTESPSISPPPCLSLPSREAFFNVVAALHDRELQRRRLSAPRSKAAAAALGHALNEVKRPRDAASACRPESWFKAEAGTARGNTSKNRYGDIICYDRTRVLPPFPATAASDEPPYVNASLVREPDLGFPESEVPRRWWIAAQAPIPTTVHDFLSLLLAYPTSHAFGSSTSPCPPALPLVSLIVQLTPLVEGRREKCHPYFPSEPGEEWELPSGTERPGEGIWIRLESKDERDGARTSELSVGREGDEAGRRVTHVEYLGWRDHGVPESPLHLLRFIQRMNTLNASLSSSVTPAPILLHCSAGVGRTGTYITISSLLPVLSCLRNSPSTLPPPPPTLDHPLAPYPAKKTIAGTVDYVGWTIDGLRDQRTTMVQTTEQILWVFKALVVAWENGVV</sequence>
<reference evidence="5" key="1">
    <citation type="submission" date="2015-02" db="EMBL/GenBank/DDBJ databases">
        <authorList>
            <person name="Gon?alves P."/>
        </authorList>
    </citation>
    <scope>NUCLEOTIDE SEQUENCE [LARGE SCALE GENOMIC DNA]</scope>
</reference>
<evidence type="ECO:0000313" key="4">
    <source>
        <dbReference type="EMBL" id="CEQ41844.1"/>
    </source>
</evidence>
<evidence type="ECO:0000259" key="3">
    <source>
        <dbReference type="PROSITE" id="PS50056"/>
    </source>
</evidence>
<dbReference type="CDD" id="cd00047">
    <property type="entry name" value="PTPc"/>
    <property type="match status" value="1"/>
</dbReference>
<dbReference type="PANTHER" id="PTHR19134:SF449">
    <property type="entry name" value="TYROSINE-PROTEIN PHOSPHATASE 1"/>
    <property type="match status" value="1"/>
</dbReference>
<dbReference type="GO" id="GO:0004725">
    <property type="term" value="F:protein tyrosine phosphatase activity"/>
    <property type="evidence" value="ECO:0007669"/>
    <property type="project" value="InterPro"/>
</dbReference>
<accession>A0A0D6EPI1</accession>
<evidence type="ECO:0000259" key="2">
    <source>
        <dbReference type="PROSITE" id="PS50055"/>
    </source>
</evidence>
<dbReference type="Proteomes" id="UP000243876">
    <property type="component" value="Unassembled WGS sequence"/>
</dbReference>
<feature type="domain" description="Tyrosine specific protein phosphatases" evidence="3">
    <location>
        <begin position="273"/>
        <end position="378"/>
    </location>
</feature>
<dbReference type="PROSITE" id="PS50055">
    <property type="entry name" value="TYR_PHOSPHATASE_PTP"/>
    <property type="match status" value="1"/>
</dbReference>
<protein>
    <submittedName>
        <fullName evidence="4">SPOSA6832_03595-mRNA-1:cds</fullName>
    </submittedName>
</protein>
<evidence type="ECO:0000313" key="5">
    <source>
        <dbReference type="Proteomes" id="UP000243876"/>
    </source>
</evidence>
<dbReference type="Pfam" id="PF00102">
    <property type="entry name" value="Y_phosphatase"/>
    <property type="match status" value="2"/>
</dbReference>
<dbReference type="PANTHER" id="PTHR19134">
    <property type="entry name" value="RECEPTOR-TYPE TYROSINE-PROTEIN PHOSPHATASE"/>
    <property type="match status" value="1"/>
</dbReference>
<dbReference type="InterPro" id="IPR029021">
    <property type="entry name" value="Prot-tyrosine_phosphatase-like"/>
</dbReference>
<dbReference type="Gene3D" id="3.90.190.10">
    <property type="entry name" value="Protein tyrosine phosphatase superfamily"/>
    <property type="match status" value="1"/>
</dbReference>
<dbReference type="SMART" id="SM00194">
    <property type="entry name" value="PTPc"/>
    <property type="match status" value="1"/>
</dbReference>
<dbReference type="PROSITE" id="PS00383">
    <property type="entry name" value="TYR_PHOSPHATASE_1"/>
    <property type="match status" value="1"/>
</dbReference>
<dbReference type="InterPro" id="IPR003595">
    <property type="entry name" value="Tyr_Pase_cat"/>
</dbReference>